<gene>
    <name evidence="1" type="ORF">BTJ39_22330</name>
</gene>
<evidence type="ECO:0000313" key="2">
    <source>
        <dbReference type="Proteomes" id="UP000190667"/>
    </source>
</evidence>
<dbReference type="STRING" id="1926881.BTJ39_22330"/>
<name>A0A1S8Y9T4_9GAMM</name>
<dbReference type="OrthoDB" id="8690302at2"/>
<dbReference type="EMBL" id="MRUL01000028">
    <property type="protein sequence ID" value="OON35616.1"/>
    <property type="molecule type" value="Genomic_DNA"/>
</dbReference>
<accession>A0A1S8Y9T4</accession>
<sequence length="62" mass="7075">MLIASCATNGPVKPVVVDTACDWVRPIYVTRHDIEVLDAQTKRDILAHNETWQKNCQPEKKK</sequence>
<reference evidence="1 2" key="1">
    <citation type="submission" date="2016-12" db="EMBL/GenBank/DDBJ databases">
        <title>Izhakiella australiana sp. nov. of genus Izhakiella isolated from Australian desert.</title>
        <authorList>
            <person name="Ji M."/>
        </authorList>
    </citation>
    <scope>NUCLEOTIDE SEQUENCE [LARGE SCALE GENOMIC DNA]</scope>
    <source>
        <strain evidence="1 2">D4N98</strain>
    </source>
</reference>
<comment type="caution">
    <text evidence="1">The sequence shown here is derived from an EMBL/GenBank/DDBJ whole genome shotgun (WGS) entry which is preliminary data.</text>
</comment>
<proteinExistence type="predicted"/>
<evidence type="ECO:0000313" key="1">
    <source>
        <dbReference type="EMBL" id="OON35616.1"/>
    </source>
</evidence>
<dbReference type="AlphaFoldDB" id="A0A1S8Y9T4"/>
<organism evidence="1 2">
    <name type="scientific">Izhakiella australiensis</name>
    <dbReference type="NCBI Taxonomy" id="1926881"/>
    <lineage>
        <taxon>Bacteria</taxon>
        <taxon>Pseudomonadati</taxon>
        <taxon>Pseudomonadota</taxon>
        <taxon>Gammaproteobacteria</taxon>
        <taxon>Enterobacterales</taxon>
        <taxon>Erwiniaceae</taxon>
        <taxon>Izhakiella</taxon>
    </lineage>
</organism>
<keyword evidence="2" id="KW-1185">Reference proteome</keyword>
<protein>
    <submittedName>
        <fullName evidence="1">Uncharacterized protein</fullName>
    </submittedName>
</protein>
<dbReference type="Proteomes" id="UP000190667">
    <property type="component" value="Unassembled WGS sequence"/>
</dbReference>
<dbReference type="RefSeq" id="WP_078004889.1">
    <property type="nucleotide sequence ID" value="NZ_MRUL01000028.1"/>
</dbReference>